<evidence type="ECO:0000313" key="4">
    <source>
        <dbReference type="EMBL" id="KAB1656825.1"/>
    </source>
</evidence>
<dbReference type="InterPro" id="IPR013783">
    <property type="entry name" value="Ig-like_fold"/>
</dbReference>
<dbReference type="EMBL" id="WBJZ01000010">
    <property type="protein sequence ID" value="KAB1656825.1"/>
    <property type="molecule type" value="Genomic_DNA"/>
</dbReference>
<gene>
    <name evidence="4" type="ORF">F8O01_09205</name>
</gene>
<dbReference type="AlphaFoldDB" id="A0A7J5BRE6"/>
<proteinExistence type="predicted"/>
<comment type="caution">
    <text evidence="4">The sequence shown here is derived from an EMBL/GenBank/DDBJ whole genome shotgun (WGS) entry which is preliminary data.</text>
</comment>
<feature type="transmembrane region" description="Helical" evidence="2">
    <location>
        <begin position="356"/>
        <end position="379"/>
    </location>
</feature>
<evidence type="ECO:0000256" key="2">
    <source>
        <dbReference type="SAM" id="Phobius"/>
    </source>
</evidence>
<evidence type="ECO:0000256" key="3">
    <source>
        <dbReference type="SAM" id="SignalP"/>
    </source>
</evidence>
<evidence type="ECO:0000313" key="5">
    <source>
        <dbReference type="Proteomes" id="UP000467240"/>
    </source>
</evidence>
<evidence type="ECO:0000256" key="1">
    <source>
        <dbReference type="SAM" id="MobiDB-lite"/>
    </source>
</evidence>
<organism evidence="4 5">
    <name type="scientific">Pseudoclavibacter chungangensis</name>
    <dbReference type="NCBI Taxonomy" id="587635"/>
    <lineage>
        <taxon>Bacteria</taxon>
        <taxon>Bacillati</taxon>
        <taxon>Actinomycetota</taxon>
        <taxon>Actinomycetes</taxon>
        <taxon>Micrococcales</taxon>
        <taxon>Microbacteriaceae</taxon>
        <taxon>Pseudoclavibacter</taxon>
    </lineage>
</organism>
<dbReference type="RefSeq" id="WP_158040577.1">
    <property type="nucleotide sequence ID" value="NZ_JACCFV010000001.1"/>
</dbReference>
<keyword evidence="2" id="KW-1133">Transmembrane helix</keyword>
<feature type="transmembrane region" description="Helical" evidence="2">
    <location>
        <begin position="446"/>
        <end position="467"/>
    </location>
</feature>
<dbReference type="OrthoDB" id="4336304at2"/>
<keyword evidence="3" id="KW-0732">Signal</keyword>
<feature type="transmembrane region" description="Helical" evidence="2">
    <location>
        <begin position="300"/>
        <end position="324"/>
    </location>
</feature>
<feature type="compositionally biased region" description="Low complexity" evidence="1">
    <location>
        <begin position="408"/>
        <end position="426"/>
    </location>
</feature>
<dbReference type="GO" id="GO:0005975">
    <property type="term" value="P:carbohydrate metabolic process"/>
    <property type="evidence" value="ECO:0007669"/>
    <property type="project" value="UniProtKB-ARBA"/>
</dbReference>
<dbReference type="Proteomes" id="UP000467240">
    <property type="component" value="Unassembled WGS sequence"/>
</dbReference>
<dbReference type="Gene3D" id="2.60.40.10">
    <property type="entry name" value="Immunoglobulins"/>
    <property type="match status" value="1"/>
</dbReference>
<sequence length="483" mass="48698">MPTLIPLRERRVRAALPIALLLGAAALSIAPLVPAQADTADAPAWTVATVDNDLGAGRANFGYEVDPGQSVTDSIRITNVGQGTLDLDVYAADAFTTTDGAIDILPTGETSTDAGSWVVPDVSELVLEPGQSSDVTFTVTVPDNATPGDHSAAIVASLPPGESIDQVQVERRLGLRIDLRVSGALAPTAEIRNLTTSYSSGWNPFGGGEIAISYELVNTGNVRLASIEDLRLAGISGTGGIALIGGEIPELLPGSSVVMSKTVATSAIGPLSGTLTVHTQPVGAGSDLPQTVTAPISLFALPWMLVVLLVIVLLVIAAILFWWWRRRRLDLLLAELDDEDEPLRAPEPAAGRASRVALRTAGAVVALVAGLAVVGGFAVEPAAAVAVTSSTRDADDIVVGIPTATSLPTTAPTSSGAPQSTGASTAGTGGTGTGTGGLAATGGDDVALVAGVGALALLAVGAALLALRRSAPHDPSGDATSVR</sequence>
<name>A0A7J5BRE6_9MICO</name>
<keyword evidence="2" id="KW-0812">Transmembrane</keyword>
<keyword evidence="2" id="KW-0472">Membrane</keyword>
<feature type="chain" id="PRO_5029751456" evidence="3">
    <location>
        <begin position="38"/>
        <end position="483"/>
    </location>
</feature>
<keyword evidence="5" id="KW-1185">Reference proteome</keyword>
<feature type="signal peptide" evidence="3">
    <location>
        <begin position="1"/>
        <end position="37"/>
    </location>
</feature>
<accession>A0A7J5BRE6</accession>
<protein>
    <submittedName>
        <fullName evidence="4">DUF916 domain-containing protein</fullName>
    </submittedName>
</protein>
<reference evidence="4 5" key="1">
    <citation type="submission" date="2019-09" db="EMBL/GenBank/DDBJ databases">
        <title>Phylogeny of genus Pseudoclavibacter and closely related genus.</title>
        <authorList>
            <person name="Li Y."/>
        </authorList>
    </citation>
    <scope>NUCLEOTIDE SEQUENCE [LARGE SCALE GENOMIC DNA]</scope>
    <source>
        <strain evidence="4 5">DSM 23821</strain>
    </source>
</reference>
<feature type="region of interest" description="Disordered" evidence="1">
    <location>
        <begin position="408"/>
        <end position="430"/>
    </location>
</feature>